<sequence>MSTPAAPAGSATIAPFIMSDDARGLIEFLVQVFGAVEVPAARTDDVDGLVLHSELLLGDSLLTVADRKPHWPYTPAFVRVYVDDVEATLERAVARGGRVVTEPTDFWGDTFSRFADPFGHLWWVYKHNPQTTMWDEPAAEESWGDVDDLSWESFATPELTYIQASLLDAMDDLTDPRSTVASP</sequence>
<dbReference type="InterPro" id="IPR004360">
    <property type="entry name" value="Glyas_Fos-R_dOase_dom"/>
</dbReference>
<dbReference type="EMBL" id="CP035493">
    <property type="protein sequence ID" value="QAY69466.1"/>
    <property type="molecule type" value="Genomic_DNA"/>
</dbReference>
<evidence type="ECO:0000259" key="1">
    <source>
        <dbReference type="PROSITE" id="PS51819"/>
    </source>
</evidence>
<dbReference type="RefSeq" id="WP_129186866.1">
    <property type="nucleotide sequence ID" value="NZ_CP035493.1"/>
</dbReference>
<feature type="domain" description="VOC" evidence="1">
    <location>
        <begin position="9"/>
        <end position="127"/>
    </location>
</feature>
<dbReference type="OrthoDB" id="9795306at2"/>
<dbReference type="InterPro" id="IPR037523">
    <property type="entry name" value="VOC_core"/>
</dbReference>
<dbReference type="InterPro" id="IPR029068">
    <property type="entry name" value="Glyas_Bleomycin-R_OHBP_Dase"/>
</dbReference>
<protein>
    <submittedName>
        <fullName evidence="2">VOC family protein</fullName>
    </submittedName>
</protein>
<dbReference type="AlphaFoldDB" id="A0A4P6F2L2"/>
<dbReference type="PANTHER" id="PTHR34109:SF1">
    <property type="entry name" value="VOC DOMAIN-CONTAINING PROTEIN"/>
    <property type="match status" value="1"/>
</dbReference>
<evidence type="ECO:0000313" key="3">
    <source>
        <dbReference type="Proteomes" id="UP000292118"/>
    </source>
</evidence>
<proteinExistence type="predicted"/>
<dbReference type="CDD" id="cd07246">
    <property type="entry name" value="VOC_like"/>
    <property type="match status" value="1"/>
</dbReference>
<dbReference type="PROSITE" id="PS51819">
    <property type="entry name" value="VOC"/>
    <property type="match status" value="1"/>
</dbReference>
<dbReference type="Gene3D" id="3.30.720.110">
    <property type="match status" value="1"/>
</dbReference>
<dbReference type="SUPFAM" id="SSF54593">
    <property type="entry name" value="Glyoxalase/Bleomycin resistance protein/Dihydroxybiphenyl dioxygenase"/>
    <property type="match status" value="1"/>
</dbReference>
<dbReference type="Pfam" id="PF00903">
    <property type="entry name" value="Glyoxalase"/>
    <property type="match status" value="1"/>
</dbReference>
<dbReference type="Gene3D" id="3.30.720.120">
    <property type="match status" value="1"/>
</dbReference>
<reference evidence="2 3" key="1">
    <citation type="submission" date="2019-01" db="EMBL/GenBank/DDBJ databases">
        <title>Genome sequencing of strain FW10M-9.</title>
        <authorList>
            <person name="Heo J."/>
            <person name="Kim S.-J."/>
            <person name="Kim J.-S."/>
            <person name="Hong S.-B."/>
            <person name="Kwon S.-W."/>
        </authorList>
    </citation>
    <scope>NUCLEOTIDE SEQUENCE [LARGE SCALE GENOMIC DNA]</scope>
    <source>
        <strain evidence="2 3">FW10M-9</strain>
    </source>
</reference>
<organism evidence="2 3">
    <name type="scientific">Xylanimonas protaetiae</name>
    <dbReference type="NCBI Taxonomy" id="2509457"/>
    <lineage>
        <taxon>Bacteria</taxon>
        <taxon>Bacillati</taxon>
        <taxon>Actinomycetota</taxon>
        <taxon>Actinomycetes</taxon>
        <taxon>Micrococcales</taxon>
        <taxon>Promicromonosporaceae</taxon>
        <taxon>Xylanimonas</taxon>
    </lineage>
</organism>
<keyword evidence="3" id="KW-1185">Reference proteome</keyword>
<name>A0A4P6F2L2_9MICO</name>
<dbReference type="KEGG" id="xya:ET471_04950"/>
<accession>A0A4P6F2L2</accession>
<dbReference type="PANTHER" id="PTHR34109">
    <property type="entry name" value="BNAUNNG04460D PROTEIN-RELATED"/>
    <property type="match status" value="1"/>
</dbReference>
<dbReference type="Proteomes" id="UP000292118">
    <property type="component" value="Chromosome"/>
</dbReference>
<gene>
    <name evidence="2" type="ORF">ET471_04950</name>
</gene>
<evidence type="ECO:0000313" key="2">
    <source>
        <dbReference type="EMBL" id="QAY69466.1"/>
    </source>
</evidence>